<evidence type="ECO:0000313" key="2">
    <source>
        <dbReference type="Proteomes" id="UP001141806"/>
    </source>
</evidence>
<gene>
    <name evidence="1" type="ORF">NE237_021099</name>
</gene>
<dbReference type="Proteomes" id="UP001141806">
    <property type="component" value="Unassembled WGS sequence"/>
</dbReference>
<accession>A0A9Q0K2A4</accession>
<comment type="caution">
    <text evidence="1">The sequence shown here is derived from an EMBL/GenBank/DDBJ whole genome shotgun (WGS) entry which is preliminary data.</text>
</comment>
<reference evidence="1" key="1">
    <citation type="journal article" date="2023" name="Plant J.">
        <title>The genome of the king protea, Protea cynaroides.</title>
        <authorList>
            <person name="Chang J."/>
            <person name="Duong T.A."/>
            <person name="Schoeman C."/>
            <person name="Ma X."/>
            <person name="Roodt D."/>
            <person name="Barker N."/>
            <person name="Li Z."/>
            <person name="Van de Peer Y."/>
            <person name="Mizrachi E."/>
        </authorList>
    </citation>
    <scope>NUCLEOTIDE SEQUENCE</scope>
    <source>
        <tissue evidence="1">Young leaves</tissue>
    </source>
</reference>
<dbReference type="EMBL" id="JAMYWD010000009">
    <property type="protein sequence ID" value="KAJ4961189.1"/>
    <property type="molecule type" value="Genomic_DNA"/>
</dbReference>
<keyword evidence="2" id="KW-1185">Reference proteome</keyword>
<dbReference type="AlphaFoldDB" id="A0A9Q0K2A4"/>
<proteinExistence type="predicted"/>
<name>A0A9Q0K2A4_9MAGN</name>
<sequence length="235" mass="24881">MVPVQSKAVSVVAEQLLPHGPVEVSRVPVLVVANFGGDTVRATSWVDLGRFLGFPSVEPKKICFDARQGSGVNAQYGGAVDAQQGSSLPNVQQAIGGSNVQGQHNGRSEDVGNGQKQVETENWVPSVALVVNPAINSSTVGRWADVVDDGDEFEVDEGELVWFTLVDRGAGSVLDVTAISGIRWGFTKVGKRPTGRSADRGKIASQISPVNLEDVASAVARNQRLVFVFFVDPAD</sequence>
<organism evidence="1 2">
    <name type="scientific">Protea cynaroides</name>
    <dbReference type="NCBI Taxonomy" id="273540"/>
    <lineage>
        <taxon>Eukaryota</taxon>
        <taxon>Viridiplantae</taxon>
        <taxon>Streptophyta</taxon>
        <taxon>Embryophyta</taxon>
        <taxon>Tracheophyta</taxon>
        <taxon>Spermatophyta</taxon>
        <taxon>Magnoliopsida</taxon>
        <taxon>Proteales</taxon>
        <taxon>Proteaceae</taxon>
        <taxon>Protea</taxon>
    </lineage>
</organism>
<evidence type="ECO:0000313" key="1">
    <source>
        <dbReference type="EMBL" id="KAJ4961189.1"/>
    </source>
</evidence>
<protein>
    <submittedName>
        <fullName evidence="1">Uncharacterized protein</fullName>
    </submittedName>
</protein>